<evidence type="ECO:0000259" key="2">
    <source>
        <dbReference type="Pfam" id="PF10412"/>
    </source>
</evidence>
<dbReference type="PANTHER" id="PTHR30121">
    <property type="entry name" value="UNCHARACTERIZED PROTEIN YJGR-RELATED"/>
    <property type="match status" value="1"/>
</dbReference>
<sequence length="502" mass="56255">MYAIGKTGTGKSTMLENMIISDIREGKGVAVVDPHGDLINHILDFVPAERINDVVLFSPSDRDFPIGFNVLEQVQPDLKNIVASGIVGIFKKIFGESWGPRLEYILRNTVLALLDYPGATLLGVMHILVDKDYRQKVVEKLKDPVIRDFFINEYEKYDPKFRTEAIAPIQNKVGQFLSSSTIRNIVGQPRSTINMQDIMDKSKILLLDLSVGKIGEDASALLGAMMITKIQLAAMRRAEIPENERIDFYLYVDEFQNFATDSFATILSEARKYRLSLIMTNQYIAQMPEIVTDAIFGNVGTFVAFRVGATDATFLVKEFEPVFEANDLINLDNYHIYVKMAIDGVTCPAFSASTLGPIKGENANKEKIIKVSREHYGQDRAKVEEDIAAWAQYLVGEKTNKPAIVTNVSEESNKIIQPQTAKIGERRFEKYDSRGTSWYVEIPNEQIAKKETAKNEKSVENKNSPKLSNSSSKSSAKDDANGRDSSYTEIPSNTMVDIKEQK</sequence>
<evidence type="ECO:0000313" key="4">
    <source>
        <dbReference type="Proteomes" id="UP000231567"/>
    </source>
</evidence>
<comment type="caution">
    <text evidence="3">The sequence shown here is derived from an EMBL/GenBank/DDBJ whole genome shotgun (WGS) entry which is preliminary data.</text>
</comment>
<dbReference type="InterPro" id="IPR051162">
    <property type="entry name" value="T4SS_component"/>
</dbReference>
<gene>
    <name evidence="3" type="ORF">COX39_00675</name>
</gene>
<evidence type="ECO:0000256" key="1">
    <source>
        <dbReference type="SAM" id="MobiDB-lite"/>
    </source>
</evidence>
<feature type="compositionally biased region" description="Basic and acidic residues" evidence="1">
    <location>
        <begin position="447"/>
        <end position="460"/>
    </location>
</feature>
<dbReference type="SUPFAM" id="SSF52540">
    <property type="entry name" value="P-loop containing nucleoside triphosphate hydrolases"/>
    <property type="match status" value="1"/>
</dbReference>
<feature type="domain" description="Type IV secretion system coupling protein TraD DNA-binding" evidence="2">
    <location>
        <begin position="4"/>
        <end position="308"/>
    </location>
</feature>
<evidence type="ECO:0000313" key="3">
    <source>
        <dbReference type="EMBL" id="PIP21866.1"/>
    </source>
</evidence>
<protein>
    <recommendedName>
        <fullName evidence="2">Type IV secretion system coupling protein TraD DNA-binding domain-containing protein</fullName>
    </recommendedName>
</protein>
<dbReference type="PANTHER" id="PTHR30121:SF11">
    <property type="entry name" value="AAA+ ATPASE DOMAIN-CONTAINING PROTEIN"/>
    <property type="match status" value="1"/>
</dbReference>
<feature type="compositionally biased region" description="Polar residues" evidence="1">
    <location>
        <begin position="483"/>
        <end position="495"/>
    </location>
</feature>
<accession>A0A2G9YRK3</accession>
<dbReference type="Pfam" id="PF10412">
    <property type="entry name" value="TrwB_AAD_bind"/>
    <property type="match status" value="1"/>
</dbReference>
<dbReference type="InterPro" id="IPR019476">
    <property type="entry name" value="T4SS_TraD_DNA-bd"/>
</dbReference>
<dbReference type="Gene3D" id="3.40.50.300">
    <property type="entry name" value="P-loop containing nucleotide triphosphate hydrolases"/>
    <property type="match status" value="2"/>
</dbReference>
<dbReference type="CDD" id="cd01127">
    <property type="entry name" value="TrwB_TraG_TraD_VirD4"/>
    <property type="match status" value="1"/>
</dbReference>
<dbReference type="InterPro" id="IPR027417">
    <property type="entry name" value="P-loop_NTPase"/>
</dbReference>
<proteinExistence type="predicted"/>
<dbReference type="AlphaFoldDB" id="A0A2G9YRK3"/>
<organism evidence="3 4">
    <name type="scientific">Candidatus Nealsonbacteria bacterium CG23_combo_of_CG06-09_8_20_14_all_40_13</name>
    <dbReference type="NCBI Taxonomy" id="1974724"/>
    <lineage>
        <taxon>Bacteria</taxon>
        <taxon>Candidatus Nealsoniibacteriota</taxon>
    </lineage>
</organism>
<feature type="region of interest" description="Disordered" evidence="1">
    <location>
        <begin position="446"/>
        <end position="502"/>
    </location>
</feature>
<name>A0A2G9YRK3_9BACT</name>
<dbReference type="EMBL" id="PCRM01000012">
    <property type="protein sequence ID" value="PIP21866.1"/>
    <property type="molecule type" value="Genomic_DNA"/>
</dbReference>
<feature type="compositionally biased region" description="Low complexity" evidence="1">
    <location>
        <begin position="461"/>
        <end position="474"/>
    </location>
</feature>
<dbReference type="Proteomes" id="UP000231567">
    <property type="component" value="Unassembled WGS sequence"/>
</dbReference>
<reference evidence="3 4" key="1">
    <citation type="submission" date="2017-09" db="EMBL/GenBank/DDBJ databases">
        <title>Depth-based differentiation of microbial function through sediment-hosted aquifers and enrichment of novel symbionts in the deep terrestrial subsurface.</title>
        <authorList>
            <person name="Probst A.J."/>
            <person name="Ladd B."/>
            <person name="Jarett J.K."/>
            <person name="Geller-Mcgrath D.E."/>
            <person name="Sieber C.M."/>
            <person name="Emerson J.B."/>
            <person name="Anantharaman K."/>
            <person name="Thomas B.C."/>
            <person name="Malmstrom R."/>
            <person name="Stieglmeier M."/>
            <person name="Klingl A."/>
            <person name="Woyke T."/>
            <person name="Ryan C.M."/>
            <person name="Banfield J.F."/>
        </authorList>
    </citation>
    <scope>NUCLEOTIDE SEQUENCE [LARGE SCALE GENOMIC DNA]</scope>
    <source>
        <strain evidence="3">CG23_combo_of_CG06-09_8_20_14_all_40_13</strain>
    </source>
</reference>